<gene>
    <name evidence="1" type="ORF">VSR83_36225</name>
</gene>
<comment type="caution">
    <text evidence="1">The sequence shown here is derived from an EMBL/GenBank/DDBJ whole genome shotgun (WGS) entry which is preliminary data.</text>
</comment>
<sequence length="376" mass="39420">MSVAILGSLIRTAVPGVGRWCLGYALVATASTCIVLAGPGAGAITIVATSVATLGAVVLLVQGTRQFFGMRAVWHTESAALVMLCAALVYFMWVSPSAGARGVLVSLGLIYGRLAVGTLVLRHASRESTRYACRLIVVAAGLGALVYVARIAAIVSGAVPSLTFVQPSPWNVALLGLAIVTLPCISIGMVMLAHDRILGRMEKLATIDELTGALTRRAFIARAQVLLAQAREKGDPLSIAILDIDNFKAVNDGFGHAVGDRILAHVASVVSAQLRPCDLFGRLGGEEFAILFAYAQKHDAATLTNTLRLAVERSSAEGVRCTLSAGVGRFVPADTLESAMVRADAALYVAKAAGRNRVVMTSDAEEGEARYFAESR</sequence>
<dbReference type="EC" id="2.7.7.65" evidence="1"/>
<proteinExistence type="predicted"/>
<keyword evidence="2" id="KW-1185">Reference proteome</keyword>
<keyword evidence="1" id="KW-0808">Transferase</keyword>
<organism evidence="1 2">
    <name type="scientific">Paraburkholderia unamae</name>
    <dbReference type="NCBI Taxonomy" id="219649"/>
    <lineage>
        <taxon>Bacteria</taxon>
        <taxon>Pseudomonadati</taxon>
        <taxon>Pseudomonadota</taxon>
        <taxon>Betaproteobacteria</taxon>
        <taxon>Burkholderiales</taxon>
        <taxon>Burkholderiaceae</taxon>
        <taxon>Paraburkholderia</taxon>
    </lineage>
</organism>
<dbReference type="EMBL" id="JAYMRU010000041">
    <property type="protein sequence ID" value="MEM5405396.1"/>
    <property type="molecule type" value="Genomic_DNA"/>
</dbReference>
<dbReference type="Proteomes" id="UP001392318">
    <property type="component" value="Unassembled WGS sequence"/>
</dbReference>
<evidence type="ECO:0000313" key="1">
    <source>
        <dbReference type="EMBL" id="MEM5405396.1"/>
    </source>
</evidence>
<keyword evidence="1" id="KW-0548">Nucleotidyltransferase</keyword>
<accession>A0ACC6RUM4</accession>
<name>A0ACC6RUM4_9BURK</name>
<protein>
    <submittedName>
        <fullName evidence="1">GGDEF domain-containing protein</fullName>
        <ecNumber evidence="1">2.7.7.65</ecNumber>
    </submittedName>
</protein>
<reference evidence="1" key="1">
    <citation type="submission" date="2024-01" db="EMBL/GenBank/DDBJ databases">
        <title>The diversity of rhizobia nodulating Mimosa spp. in eleven states of Brazil covering several biomes is determined by host plant, location, and edaphic factors.</title>
        <authorList>
            <person name="Rouws L."/>
            <person name="Barauna A."/>
            <person name="Beukes C."/>
            <person name="De Faria S.M."/>
            <person name="Gross E."/>
            <person name="Dos Reis Junior F.B."/>
            <person name="Simon M."/>
            <person name="Maluk M."/>
            <person name="Odee D.W."/>
            <person name="Kenicer G."/>
            <person name="Young J.P.W."/>
            <person name="Reis V.M."/>
            <person name="Zilli J."/>
            <person name="James E.K."/>
        </authorList>
    </citation>
    <scope>NUCLEOTIDE SEQUENCE</scope>
    <source>
        <strain evidence="1">JPY452</strain>
    </source>
</reference>
<evidence type="ECO:0000313" key="2">
    <source>
        <dbReference type="Proteomes" id="UP001392318"/>
    </source>
</evidence>